<organism evidence="10 11">
    <name type="scientific">Streptomyces showdoensis</name>
    <dbReference type="NCBI Taxonomy" id="68268"/>
    <lineage>
        <taxon>Bacteria</taxon>
        <taxon>Bacillati</taxon>
        <taxon>Actinomycetota</taxon>
        <taxon>Actinomycetes</taxon>
        <taxon>Kitasatosporales</taxon>
        <taxon>Streptomycetaceae</taxon>
        <taxon>Streptomyces</taxon>
    </lineage>
</organism>
<dbReference type="InterPro" id="IPR043760">
    <property type="entry name" value="PycTM_dom"/>
</dbReference>
<feature type="domain" description="Pycsar effector protein" evidence="9">
    <location>
        <begin position="12"/>
        <end position="120"/>
    </location>
</feature>
<evidence type="ECO:0000313" key="11">
    <source>
        <dbReference type="Proteomes" id="UP000265325"/>
    </source>
</evidence>
<dbReference type="GO" id="GO:0000166">
    <property type="term" value="F:nucleotide binding"/>
    <property type="evidence" value="ECO:0007669"/>
    <property type="project" value="UniProtKB-KW"/>
</dbReference>
<reference evidence="10 11" key="1">
    <citation type="submission" date="2015-05" db="EMBL/GenBank/DDBJ databases">
        <title>Draft Genome assembly of Streptomyces showdoensis.</title>
        <authorList>
            <person name="Thapa K.K."/>
            <person name="Metsa-Ketela M."/>
        </authorList>
    </citation>
    <scope>NUCLEOTIDE SEQUENCE [LARGE SCALE GENOMIC DNA]</scope>
    <source>
        <strain evidence="10 11">ATCC 15227</strain>
    </source>
</reference>
<keyword evidence="4" id="KW-0547">Nucleotide-binding</keyword>
<feature type="transmembrane region" description="Helical" evidence="8">
    <location>
        <begin position="103"/>
        <end position="121"/>
    </location>
</feature>
<protein>
    <recommendedName>
        <fullName evidence="9">Pycsar effector protein domain-containing protein</fullName>
    </recommendedName>
</protein>
<keyword evidence="11" id="KW-1185">Reference proteome</keyword>
<keyword evidence="5 8" id="KW-1133">Transmembrane helix</keyword>
<dbReference type="EMBL" id="LAQS01000034">
    <property type="protein sequence ID" value="KKZ71804.1"/>
    <property type="molecule type" value="Genomic_DNA"/>
</dbReference>
<proteinExistence type="predicted"/>
<keyword evidence="6" id="KW-0051">Antiviral defense</keyword>
<evidence type="ECO:0000256" key="4">
    <source>
        <dbReference type="ARBA" id="ARBA00022741"/>
    </source>
</evidence>
<gene>
    <name evidence="10" type="ORF">VO63_21875</name>
</gene>
<evidence type="ECO:0000256" key="8">
    <source>
        <dbReference type="SAM" id="Phobius"/>
    </source>
</evidence>
<dbReference type="Pfam" id="PF18967">
    <property type="entry name" value="PycTM"/>
    <property type="match status" value="1"/>
</dbReference>
<evidence type="ECO:0000256" key="2">
    <source>
        <dbReference type="ARBA" id="ARBA00022475"/>
    </source>
</evidence>
<accession>A0A2P2GJW4</accession>
<evidence type="ECO:0000256" key="1">
    <source>
        <dbReference type="ARBA" id="ARBA00004236"/>
    </source>
</evidence>
<keyword evidence="3 8" id="KW-0812">Transmembrane</keyword>
<evidence type="ECO:0000313" key="10">
    <source>
        <dbReference type="EMBL" id="KKZ71804.1"/>
    </source>
</evidence>
<name>A0A2P2GJW4_STREW</name>
<comment type="subcellular location">
    <subcellularLocation>
        <location evidence="1">Cell membrane</location>
    </subcellularLocation>
</comment>
<evidence type="ECO:0000256" key="3">
    <source>
        <dbReference type="ARBA" id="ARBA00022692"/>
    </source>
</evidence>
<feature type="transmembrane region" description="Helical" evidence="8">
    <location>
        <begin position="20"/>
        <end position="39"/>
    </location>
</feature>
<dbReference type="GO" id="GO:0051607">
    <property type="term" value="P:defense response to virus"/>
    <property type="evidence" value="ECO:0007669"/>
    <property type="project" value="UniProtKB-KW"/>
</dbReference>
<evidence type="ECO:0000256" key="6">
    <source>
        <dbReference type="ARBA" id="ARBA00023118"/>
    </source>
</evidence>
<dbReference type="GO" id="GO:0005886">
    <property type="term" value="C:plasma membrane"/>
    <property type="evidence" value="ECO:0007669"/>
    <property type="project" value="UniProtKB-SubCell"/>
</dbReference>
<comment type="caution">
    <text evidence="10">The sequence shown here is derived from an EMBL/GenBank/DDBJ whole genome shotgun (WGS) entry which is preliminary data.</text>
</comment>
<evidence type="ECO:0000256" key="7">
    <source>
        <dbReference type="ARBA" id="ARBA00023136"/>
    </source>
</evidence>
<dbReference type="Proteomes" id="UP000265325">
    <property type="component" value="Unassembled WGS sequence"/>
</dbReference>
<sequence length="122" mass="13020">MLASSRRAAGGFESAASQTLLWLGVVLIMAGVCCAAWAVSPRLGKERRGPEPDGDFMYFGHLRLMEPAALEGVLRNTDPLPSLTRQVVVMSEIAWAKHRRVQCSLVLAVAGCGCFAVATAFA</sequence>
<evidence type="ECO:0000256" key="5">
    <source>
        <dbReference type="ARBA" id="ARBA00022989"/>
    </source>
</evidence>
<keyword evidence="7 8" id="KW-0472">Membrane</keyword>
<evidence type="ECO:0000259" key="9">
    <source>
        <dbReference type="Pfam" id="PF18967"/>
    </source>
</evidence>
<keyword evidence="2" id="KW-1003">Cell membrane</keyword>
<dbReference type="AlphaFoldDB" id="A0A2P2GJW4"/>